<dbReference type="KEGG" id="aqu:100634059"/>
<dbReference type="GeneID" id="100634059"/>
<organism evidence="1 2">
    <name type="scientific">Amphimedon queenslandica</name>
    <name type="common">Sponge</name>
    <dbReference type="NCBI Taxonomy" id="400682"/>
    <lineage>
        <taxon>Eukaryota</taxon>
        <taxon>Metazoa</taxon>
        <taxon>Porifera</taxon>
        <taxon>Demospongiae</taxon>
        <taxon>Heteroscleromorpha</taxon>
        <taxon>Haplosclerida</taxon>
        <taxon>Niphatidae</taxon>
        <taxon>Amphimedon</taxon>
    </lineage>
</organism>
<keyword evidence="2" id="KW-1185">Reference proteome</keyword>
<proteinExistence type="predicted"/>
<protein>
    <submittedName>
        <fullName evidence="1">Uncharacterized protein</fullName>
    </submittedName>
</protein>
<accession>A0AAN0IDD1</accession>
<reference evidence="1" key="2">
    <citation type="submission" date="2024-06" db="UniProtKB">
        <authorList>
            <consortium name="EnsemblMetazoa"/>
        </authorList>
    </citation>
    <scope>IDENTIFICATION</scope>
</reference>
<dbReference type="RefSeq" id="XP_003385848.2">
    <property type="nucleotide sequence ID" value="XM_003385800.2"/>
</dbReference>
<reference evidence="2" key="1">
    <citation type="journal article" date="2010" name="Nature">
        <title>The Amphimedon queenslandica genome and the evolution of animal complexity.</title>
        <authorList>
            <person name="Srivastava M."/>
            <person name="Simakov O."/>
            <person name="Chapman J."/>
            <person name="Fahey B."/>
            <person name="Gauthier M.E."/>
            <person name="Mitros T."/>
            <person name="Richards G.S."/>
            <person name="Conaco C."/>
            <person name="Dacre M."/>
            <person name="Hellsten U."/>
            <person name="Larroux C."/>
            <person name="Putnam N.H."/>
            <person name="Stanke M."/>
            <person name="Adamska M."/>
            <person name="Darling A."/>
            <person name="Degnan S.M."/>
            <person name="Oakley T.H."/>
            <person name="Plachetzki D.C."/>
            <person name="Zhai Y."/>
            <person name="Adamski M."/>
            <person name="Calcino A."/>
            <person name="Cummins S.F."/>
            <person name="Goodstein D.M."/>
            <person name="Harris C."/>
            <person name="Jackson D.J."/>
            <person name="Leys S.P."/>
            <person name="Shu S."/>
            <person name="Woodcroft B.J."/>
            <person name="Vervoort M."/>
            <person name="Kosik K.S."/>
            <person name="Manning G."/>
            <person name="Degnan B.M."/>
            <person name="Rokhsar D.S."/>
        </authorList>
    </citation>
    <scope>NUCLEOTIDE SEQUENCE [LARGE SCALE GENOMIC DNA]</scope>
</reference>
<sequence length="272" mass="30925">MALVIPTVLEENFTQADGGKGQNIKDAFSFSLDKVDNLYQWDSSKSLFKFSFTERGVAYNEKETSTQLAETSFQTSGKTDLQLKFDPTPTLKWGINFVGVVKVIHSNGDENVLYMPGTRTYDPAGITGDPHASERIGPSCSRTQAAITLSQFMAVRLGATLEQVRAVQEACRPLVSRYHGRIALFDWIFLQIQETVFDKRDVTPYPEYLKQLMRSNLFELDDKRDHTRSYLISYNEGNARPPVQYYRKVEAKDKVGDILSADDLEEFYKITQ</sequence>
<evidence type="ECO:0000313" key="2">
    <source>
        <dbReference type="Proteomes" id="UP000007879"/>
    </source>
</evidence>
<dbReference type="AlphaFoldDB" id="A0AAN0IDD1"/>
<name>A0AAN0IDD1_AMPQE</name>
<evidence type="ECO:0000313" key="1">
    <source>
        <dbReference type="EnsemblMetazoa" id="XP_003385848.2"/>
    </source>
</evidence>
<dbReference type="Proteomes" id="UP000007879">
    <property type="component" value="Unassembled WGS sequence"/>
</dbReference>
<dbReference type="EnsemblMetazoa" id="XM_003385800.2">
    <property type="protein sequence ID" value="XP_003385848.2"/>
    <property type="gene ID" value="LOC100634059"/>
</dbReference>